<dbReference type="EMBL" id="AP012547">
    <property type="protein sequence ID" value="BAO28775.1"/>
    <property type="molecule type" value="Genomic_DNA"/>
</dbReference>
<protein>
    <submittedName>
        <fullName evidence="1">Uncharacterized protein</fullName>
    </submittedName>
</protein>
<dbReference type="Proteomes" id="UP000031637">
    <property type="component" value="Chromosome"/>
</dbReference>
<evidence type="ECO:0000313" key="2">
    <source>
        <dbReference type="Proteomes" id="UP000031637"/>
    </source>
</evidence>
<accession>W0SDE3</accession>
<keyword evidence="2" id="KW-1185">Reference proteome</keyword>
<proteinExistence type="predicted"/>
<dbReference type="STRING" id="1223802.SUTH_00969"/>
<dbReference type="HOGENOM" id="CLU_2036854_0_0_4"/>
<dbReference type="RefSeq" id="WP_148312852.1">
    <property type="nucleotide sequence ID" value="NZ_AP012547.1"/>
</dbReference>
<dbReference type="OrthoDB" id="9883748at2"/>
<organism evidence="1 2">
    <name type="scientific">Sulfuritalea hydrogenivorans sk43H</name>
    <dbReference type="NCBI Taxonomy" id="1223802"/>
    <lineage>
        <taxon>Bacteria</taxon>
        <taxon>Pseudomonadati</taxon>
        <taxon>Pseudomonadota</taxon>
        <taxon>Betaproteobacteria</taxon>
        <taxon>Nitrosomonadales</taxon>
        <taxon>Sterolibacteriaceae</taxon>
        <taxon>Sulfuritalea</taxon>
    </lineage>
</organism>
<dbReference type="AlphaFoldDB" id="W0SDE3"/>
<dbReference type="KEGG" id="shd:SUTH_00969"/>
<reference evidence="1 2" key="1">
    <citation type="journal article" date="2014" name="Syst. Appl. Microbiol.">
        <title>Complete genomes of freshwater sulfur oxidizers Sulfuricella denitrificans skB26 and Sulfuritalea hydrogenivorans sk43H: genetic insights into the sulfur oxidation pathway of betaproteobacteria.</title>
        <authorList>
            <person name="Watanabe T."/>
            <person name="Kojima H."/>
            <person name="Fukui M."/>
        </authorList>
    </citation>
    <scope>NUCLEOTIDE SEQUENCE [LARGE SCALE GENOMIC DNA]</scope>
    <source>
        <strain evidence="1">DSM22779</strain>
    </source>
</reference>
<name>W0SDE3_9PROT</name>
<sequence>MPVLPSGRRIEFSLDRFYALLGRLELEQAFITADALHDPDDLLPVLDAVHFNEQNGLPYFANYVAADWESRAADWSVADREALRRWFATDSARFHRAEAIQGVKALLLELATDRVYQPESA</sequence>
<evidence type="ECO:0000313" key="1">
    <source>
        <dbReference type="EMBL" id="BAO28775.1"/>
    </source>
</evidence>
<gene>
    <name evidence="1" type="ORF">SUTH_00969</name>
</gene>